<evidence type="ECO:0000259" key="14">
    <source>
        <dbReference type="PROSITE" id="PS51352"/>
    </source>
</evidence>
<keyword evidence="4" id="KW-0575">Peroxidase</keyword>
<comment type="catalytic activity">
    <reaction evidence="12">
        <text>a hydroperoxide + [thioredoxin]-dithiol = an alcohol + [thioredoxin]-disulfide + H2O</text>
        <dbReference type="Rhea" id="RHEA:62620"/>
        <dbReference type="Rhea" id="RHEA-COMP:10698"/>
        <dbReference type="Rhea" id="RHEA-COMP:10700"/>
        <dbReference type="ChEBI" id="CHEBI:15377"/>
        <dbReference type="ChEBI" id="CHEBI:29950"/>
        <dbReference type="ChEBI" id="CHEBI:30879"/>
        <dbReference type="ChEBI" id="CHEBI:35924"/>
        <dbReference type="ChEBI" id="CHEBI:50058"/>
        <dbReference type="EC" id="1.11.1.24"/>
    </reaction>
</comment>
<comment type="subunit">
    <text evidence="2">Monomer.</text>
</comment>
<dbReference type="Proteomes" id="UP000050471">
    <property type="component" value="Unassembled WGS sequence"/>
</dbReference>
<proteinExistence type="inferred from homology"/>
<dbReference type="FunFam" id="3.40.30.10:FF:000007">
    <property type="entry name" value="Thioredoxin-dependent thiol peroxidase"/>
    <property type="match status" value="1"/>
</dbReference>
<dbReference type="GO" id="GO:0045454">
    <property type="term" value="P:cell redox homeostasis"/>
    <property type="evidence" value="ECO:0007669"/>
    <property type="project" value="TreeGrafter"/>
</dbReference>
<feature type="active site" description="Cysteine sulfenic acid (-SOH) intermediate; for peroxidase activity" evidence="13">
    <location>
        <position position="52"/>
    </location>
</feature>
<dbReference type="InterPro" id="IPR013766">
    <property type="entry name" value="Thioredoxin_domain"/>
</dbReference>
<accession>A0A0N8IB67</accession>
<dbReference type="GO" id="GO:0034599">
    <property type="term" value="P:cellular response to oxidative stress"/>
    <property type="evidence" value="ECO:0007669"/>
    <property type="project" value="TreeGrafter"/>
</dbReference>
<dbReference type="GO" id="GO:0005737">
    <property type="term" value="C:cytoplasm"/>
    <property type="evidence" value="ECO:0007669"/>
    <property type="project" value="TreeGrafter"/>
</dbReference>
<evidence type="ECO:0000256" key="6">
    <source>
        <dbReference type="ARBA" id="ARBA00023002"/>
    </source>
</evidence>
<gene>
    <name evidence="15" type="ORF">AKJ29_08380</name>
</gene>
<keyword evidence="8" id="KW-0676">Redox-active center</keyword>
<evidence type="ECO:0000256" key="7">
    <source>
        <dbReference type="ARBA" id="ARBA00023157"/>
    </source>
</evidence>
<organism evidence="15 16">
    <name type="scientific">Aliiroseovarius crassostreae</name>
    <dbReference type="NCBI Taxonomy" id="154981"/>
    <lineage>
        <taxon>Bacteria</taxon>
        <taxon>Pseudomonadati</taxon>
        <taxon>Pseudomonadota</taxon>
        <taxon>Alphaproteobacteria</taxon>
        <taxon>Rhodobacterales</taxon>
        <taxon>Paracoccaceae</taxon>
        <taxon>Aliiroseovarius</taxon>
    </lineage>
</organism>
<dbReference type="EMBL" id="LKBA01000019">
    <property type="protein sequence ID" value="KPN62259.1"/>
    <property type="molecule type" value="Genomic_DNA"/>
</dbReference>
<dbReference type="PIRSF" id="PIRSF000239">
    <property type="entry name" value="AHPC"/>
    <property type="match status" value="1"/>
</dbReference>
<feature type="domain" description="Thioredoxin" evidence="14">
    <location>
        <begin position="6"/>
        <end position="163"/>
    </location>
</feature>
<evidence type="ECO:0000256" key="12">
    <source>
        <dbReference type="ARBA" id="ARBA00049091"/>
    </source>
</evidence>
<dbReference type="PROSITE" id="PS51352">
    <property type="entry name" value="THIOREDOXIN_2"/>
    <property type="match status" value="1"/>
</dbReference>
<dbReference type="PANTHER" id="PTHR42801:SF4">
    <property type="entry name" value="AHPC_TSA FAMILY PROTEIN"/>
    <property type="match status" value="1"/>
</dbReference>
<evidence type="ECO:0000256" key="4">
    <source>
        <dbReference type="ARBA" id="ARBA00022559"/>
    </source>
</evidence>
<comment type="caution">
    <text evidence="15">The sequence shown here is derived from an EMBL/GenBank/DDBJ whole genome shotgun (WGS) entry which is preliminary data.</text>
</comment>
<dbReference type="OrthoDB" id="9812811at2"/>
<dbReference type="InterPro" id="IPR050924">
    <property type="entry name" value="Peroxiredoxin_BCP/PrxQ"/>
</dbReference>
<dbReference type="InterPro" id="IPR024706">
    <property type="entry name" value="Peroxiredoxin_AhpC-typ"/>
</dbReference>
<comment type="similarity">
    <text evidence="10">Belongs to the peroxiredoxin family. BCP/PrxQ subfamily.</text>
</comment>
<evidence type="ECO:0000256" key="9">
    <source>
        <dbReference type="ARBA" id="ARBA00032824"/>
    </source>
</evidence>
<sequence>MDATPLKTGAIAPDFTLPQDGGDPVTLSRVEKDGARAPVVLFFYPKDSTPGCTTEAQDFSSLLPDFQSLGVQVFGISKDSLKRHENFRAKQALTVPLLSDADAQVCEAYGTWGEKKNYGRVYLGITRTTYLIDAEGKIAKAWTKVKVKDHAQAVLEAARELVQQ</sequence>
<dbReference type="CDD" id="cd03017">
    <property type="entry name" value="PRX_BCP"/>
    <property type="match status" value="1"/>
</dbReference>
<dbReference type="SUPFAM" id="SSF52833">
    <property type="entry name" value="Thioredoxin-like"/>
    <property type="match status" value="1"/>
</dbReference>
<evidence type="ECO:0000256" key="11">
    <source>
        <dbReference type="ARBA" id="ARBA00042639"/>
    </source>
</evidence>
<dbReference type="Pfam" id="PF00578">
    <property type="entry name" value="AhpC-TSA"/>
    <property type="match status" value="1"/>
</dbReference>
<dbReference type="NCBIfam" id="NF006960">
    <property type="entry name" value="PRK09437.1"/>
    <property type="match status" value="1"/>
</dbReference>
<keyword evidence="16" id="KW-1185">Reference proteome</keyword>
<dbReference type="InterPro" id="IPR036249">
    <property type="entry name" value="Thioredoxin-like_sf"/>
</dbReference>
<dbReference type="PANTHER" id="PTHR42801">
    <property type="entry name" value="THIOREDOXIN-DEPENDENT PEROXIDE REDUCTASE"/>
    <property type="match status" value="1"/>
</dbReference>
<dbReference type="EC" id="1.11.1.24" evidence="3"/>
<evidence type="ECO:0000256" key="5">
    <source>
        <dbReference type="ARBA" id="ARBA00022862"/>
    </source>
</evidence>
<evidence type="ECO:0000256" key="10">
    <source>
        <dbReference type="ARBA" id="ARBA00038489"/>
    </source>
</evidence>
<name>A0A0N8IB67_9RHOB</name>
<reference evidence="15 16" key="1">
    <citation type="submission" date="2015-09" db="EMBL/GenBank/DDBJ databases">
        <title>Draft genome sequence of Aliiroseovarius crassostreae CV919-312TSm, the causative agent of Roseovarius Oyster Disease (formerly Juvenile Oyster Disease).</title>
        <authorList>
            <person name="Kessner L."/>
            <person name="Spinard E."/>
            <person name="Nelson D."/>
        </authorList>
    </citation>
    <scope>NUCLEOTIDE SEQUENCE [LARGE SCALE GENOMIC DNA]</scope>
    <source>
        <strain evidence="15 16">CV919-312</strain>
    </source>
</reference>
<dbReference type="AlphaFoldDB" id="A0A0N8IB67"/>
<evidence type="ECO:0000313" key="15">
    <source>
        <dbReference type="EMBL" id="KPN62259.1"/>
    </source>
</evidence>
<evidence type="ECO:0000256" key="1">
    <source>
        <dbReference type="ARBA" id="ARBA00003330"/>
    </source>
</evidence>
<comment type="function">
    <text evidence="1">Thiol-specific peroxidase that catalyzes the reduction of hydrogen peroxide and organic hydroperoxides to water and alcohols, respectively. Plays a role in cell protection against oxidative stress by detoxifying peroxides and as sensor of hydrogen peroxide-mediated signaling events.</text>
</comment>
<evidence type="ECO:0000256" key="8">
    <source>
        <dbReference type="ARBA" id="ARBA00023284"/>
    </source>
</evidence>
<evidence type="ECO:0000256" key="2">
    <source>
        <dbReference type="ARBA" id="ARBA00011245"/>
    </source>
</evidence>
<evidence type="ECO:0000256" key="3">
    <source>
        <dbReference type="ARBA" id="ARBA00013017"/>
    </source>
</evidence>
<evidence type="ECO:0000313" key="16">
    <source>
        <dbReference type="Proteomes" id="UP000050471"/>
    </source>
</evidence>
<dbReference type="Gene3D" id="3.40.30.10">
    <property type="entry name" value="Glutaredoxin"/>
    <property type="match status" value="1"/>
</dbReference>
<protein>
    <recommendedName>
        <fullName evidence="3">thioredoxin-dependent peroxiredoxin</fullName>
        <ecNumber evidence="3">1.11.1.24</ecNumber>
    </recommendedName>
    <alternativeName>
        <fullName evidence="9">Thioredoxin peroxidase</fullName>
    </alternativeName>
    <alternativeName>
        <fullName evidence="11">Thioredoxin-dependent peroxiredoxin Bcp</fullName>
    </alternativeName>
</protein>
<evidence type="ECO:0000256" key="13">
    <source>
        <dbReference type="PIRSR" id="PIRSR000239-1"/>
    </source>
</evidence>
<keyword evidence="7" id="KW-1015">Disulfide bond</keyword>
<dbReference type="InterPro" id="IPR000866">
    <property type="entry name" value="AhpC/TSA"/>
</dbReference>
<keyword evidence="5" id="KW-0049">Antioxidant</keyword>
<dbReference type="GO" id="GO:0008379">
    <property type="term" value="F:thioredoxin peroxidase activity"/>
    <property type="evidence" value="ECO:0007669"/>
    <property type="project" value="TreeGrafter"/>
</dbReference>
<keyword evidence="6" id="KW-0560">Oxidoreductase</keyword>
<dbReference type="STRING" id="154981.AKJ29_08380"/>
<dbReference type="RefSeq" id="WP_055191784.1">
    <property type="nucleotide sequence ID" value="NZ_FPBS01000009.1"/>
</dbReference>